<evidence type="ECO:0000256" key="3">
    <source>
        <dbReference type="ARBA" id="ARBA00022801"/>
    </source>
</evidence>
<reference evidence="6 7" key="1">
    <citation type="submission" date="2016-10" db="EMBL/GenBank/DDBJ databases">
        <authorList>
            <person name="de Groot N.N."/>
        </authorList>
    </citation>
    <scope>NUCLEOTIDE SEQUENCE [LARGE SCALE GENOMIC DNA]</scope>
    <source>
        <strain evidence="6 7">DSM 21039</strain>
    </source>
</reference>
<evidence type="ECO:0000313" key="6">
    <source>
        <dbReference type="EMBL" id="SEK96583.1"/>
    </source>
</evidence>
<dbReference type="GO" id="GO:0008745">
    <property type="term" value="F:N-acetylmuramoyl-L-alanine amidase activity"/>
    <property type="evidence" value="ECO:0007669"/>
    <property type="project" value="UniProtKB-EC"/>
</dbReference>
<dbReference type="PANTHER" id="PTHR30404:SF0">
    <property type="entry name" value="N-ACETYLMURAMOYL-L-ALANINE AMIDASE AMIC"/>
    <property type="match status" value="1"/>
</dbReference>
<dbReference type="Pfam" id="PF01520">
    <property type="entry name" value="Amidase_3"/>
    <property type="match status" value="1"/>
</dbReference>
<dbReference type="InterPro" id="IPR050695">
    <property type="entry name" value="N-acetylmuramoyl_amidase_3"/>
</dbReference>
<dbReference type="CDD" id="cd02696">
    <property type="entry name" value="MurNAc-LAA"/>
    <property type="match status" value="1"/>
</dbReference>
<dbReference type="AlphaFoldDB" id="A0A1H7LC76"/>
<dbReference type="InterPro" id="IPR002508">
    <property type="entry name" value="MurNAc-LAA_cat"/>
</dbReference>
<keyword evidence="7" id="KW-1185">Reference proteome</keyword>
<dbReference type="EC" id="3.5.1.28" evidence="2"/>
<dbReference type="Gene3D" id="3.40.630.40">
    <property type="entry name" value="Zn-dependent exopeptidases"/>
    <property type="match status" value="1"/>
</dbReference>
<dbReference type="GO" id="GO:0030288">
    <property type="term" value="C:outer membrane-bounded periplasmic space"/>
    <property type="evidence" value="ECO:0007669"/>
    <property type="project" value="TreeGrafter"/>
</dbReference>
<dbReference type="STRING" id="573321.SAMN04488505_1011230"/>
<dbReference type="PANTHER" id="PTHR30404">
    <property type="entry name" value="N-ACETYLMURAMOYL-L-ALANINE AMIDASE"/>
    <property type="match status" value="1"/>
</dbReference>
<dbReference type="Proteomes" id="UP000198984">
    <property type="component" value="Unassembled WGS sequence"/>
</dbReference>
<accession>A0A1H7LC76</accession>
<dbReference type="Gene3D" id="2.60.40.3500">
    <property type="match status" value="1"/>
</dbReference>
<evidence type="ECO:0000313" key="7">
    <source>
        <dbReference type="Proteomes" id="UP000198984"/>
    </source>
</evidence>
<dbReference type="GO" id="GO:0009253">
    <property type="term" value="P:peptidoglycan catabolic process"/>
    <property type="evidence" value="ECO:0007669"/>
    <property type="project" value="InterPro"/>
</dbReference>
<evidence type="ECO:0000256" key="1">
    <source>
        <dbReference type="ARBA" id="ARBA00001561"/>
    </source>
</evidence>
<feature type="domain" description="MurNAc-LAA" evidence="5">
    <location>
        <begin position="465"/>
        <end position="573"/>
    </location>
</feature>
<proteinExistence type="predicted"/>
<dbReference type="InterPro" id="IPR021731">
    <property type="entry name" value="AMIN_dom"/>
</dbReference>
<feature type="chain" id="PRO_5011703097" description="N-acetylmuramoyl-L-alanine amidase" evidence="4">
    <location>
        <begin position="24"/>
        <end position="581"/>
    </location>
</feature>
<dbReference type="RefSeq" id="WP_089907473.1">
    <property type="nucleotide sequence ID" value="NZ_FOBB01000001.1"/>
</dbReference>
<gene>
    <name evidence="6" type="ORF">SAMN04488505_1011230</name>
</gene>
<dbReference type="SMART" id="SM00646">
    <property type="entry name" value="Ami_3"/>
    <property type="match status" value="1"/>
</dbReference>
<dbReference type="EMBL" id="FOBB01000001">
    <property type="protein sequence ID" value="SEK96583.1"/>
    <property type="molecule type" value="Genomic_DNA"/>
</dbReference>
<organism evidence="6 7">
    <name type="scientific">Chitinophaga rupis</name>
    <dbReference type="NCBI Taxonomy" id="573321"/>
    <lineage>
        <taxon>Bacteria</taxon>
        <taxon>Pseudomonadati</taxon>
        <taxon>Bacteroidota</taxon>
        <taxon>Chitinophagia</taxon>
        <taxon>Chitinophagales</taxon>
        <taxon>Chitinophagaceae</taxon>
        <taxon>Chitinophaga</taxon>
    </lineage>
</organism>
<name>A0A1H7LC76_9BACT</name>
<protein>
    <recommendedName>
        <fullName evidence="2">N-acetylmuramoyl-L-alanine amidase</fullName>
        <ecNumber evidence="2">3.5.1.28</ecNumber>
    </recommendedName>
</protein>
<evidence type="ECO:0000256" key="2">
    <source>
        <dbReference type="ARBA" id="ARBA00011901"/>
    </source>
</evidence>
<dbReference type="OrthoDB" id="9806267at2"/>
<evidence type="ECO:0000259" key="5">
    <source>
        <dbReference type="SMART" id="SM00646"/>
    </source>
</evidence>
<dbReference type="Pfam" id="PF11741">
    <property type="entry name" value="AMIN"/>
    <property type="match status" value="1"/>
</dbReference>
<dbReference type="SUPFAM" id="SSF53187">
    <property type="entry name" value="Zn-dependent exopeptidases"/>
    <property type="match status" value="1"/>
</dbReference>
<keyword evidence="4" id="KW-0732">Signal</keyword>
<comment type="catalytic activity">
    <reaction evidence="1">
        <text>Hydrolyzes the link between N-acetylmuramoyl residues and L-amino acid residues in certain cell-wall glycopeptides.</text>
        <dbReference type="EC" id="3.5.1.28"/>
    </reaction>
</comment>
<keyword evidence="3" id="KW-0378">Hydrolase</keyword>
<feature type="signal peptide" evidence="4">
    <location>
        <begin position="1"/>
        <end position="23"/>
    </location>
</feature>
<evidence type="ECO:0000256" key="4">
    <source>
        <dbReference type="SAM" id="SignalP"/>
    </source>
</evidence>
<sequence length="581" mass="64961">MTKRFLQRLLVIILCGMQQPAIAQVLLHLNQPVREQNNVSSARQYLSGRTCKGCRLYLNNDSIYVYPTGAFAIKKELAVGRTAFNLTAADSTGKTYTKQVVYYYRPLPPPSATPVFRIDYFNISPQGNLQLVEGDTLRIKMKAYPGCKATWINNRPLQELPANETQGVPGFYEGMYVIQDTDSLLFGRIKVTLQDSNGNSTVKESGNYYSFMRNEGLFTGRTIDNMTYLTTSPHGDRLGPEKLGYLNEGVLLQIAGREGDYYKIKLAPRHIAYIPEPLLDTATLEELSPISIINTARVWADENYDYVSVPLADKLPYTSTQEVEPGKIIVDVYGAYAEEGLQTQLGTTREIQQVAWQQIEPEVFRMVINLHHAFPWGYQVYYRGDTLQVKVKRTPASLQLKDLTIGLDAGHGGSNVGALGNMGVYEKELSLSISLLVKAALEKEGATVIATRTRDQFVANEDRLSNFRRTDPDLLLSVHLNSSVNPVDVKGTATYYKHPFCEPLARFIYNRMLETGLSGFGCNGNFNFILNNPTEFPDALIETLFLSFPGDEAKVLDPAFRQLMADKIVQGVKDYLEAAGK</sequence>